<sequence>MKSVTIVPMTGLPEPFLTYSWTATDRTPIPGTRVRIPLGKREIVGFVWNTTPPGPPKKLTLKPVLEILDPYPVLPACLHPIYEFSSWFYRLPLGLLLRNTLPQPLAKPLPLSSKVLKSVSFSSNRPIPELPPLTDDQKQVFLEWESKQADHFSITVLRGVTGSGKTRIYQEMANQIFSRDRQVLLLTPEIGLVPQLEEAFSGLVPRIGVIHSQITPMKRLSSWLSILRGEMSLVIGPRSAFFSPLTNLGLIIVDEEHDSAYQAWEGLSFNVRNLALKYAQLRQIPVVLGSATPLAESLYYAGSHRYTLLSLPRRIHGFSLPKITLTPPSRKEQTFPRSLLSEIDQNLKNGEQTVILLNRRGYAPLLQCLTCKNVLMCKKCSVRLVLHKKPTRQLVCHLCASRFNPPDRCSECGGTFLSEDGLATQKAEDLLSFHFPDARVIRLDQDTRSREHSSRTPFSETDAHILIGTQMIAKGHDFRQVTLGIVLEMDQALSLPDYRSEERVFQLVLQLAGRVGRHKPSGRVHLVTAKPDLPLYQYLKNYDQDGFVLHVLRERKAFGYPPFGRIALLTLSSKDEKTLLEIVSSLDRLWRAGRDTEGVSLLGPVPAPVYKAKLYYRYQYLIKSSSIEKIHSAIDFFQKQLAPIRGAHVGWAVDPPDLLSF</sequence>
<comment type="catalytic activity">
    <reaction evidence="11 12">
        <text>ATP + H2O = ADP + phosphate + H(+)</text>
        <dbReference type="Rhea" id="RHEA:13065"/>
        <dbReference type="ChEBI" id="CHEBI:15377"/>
        <dbReference type="ChEBI" id="CHEBI:15378"/>
        <dbReference type="ChEBI" id="CHEBI:30616"/>
        <dbReference type="ChEBI" id="CHEBI:43474"/>
        <dbReference type="ChEBI" id="CHEBI:456216"/>
        <dbReference type="EC" id="5.6.2.4"/>
    </reaction>
</comment>
<evidence type="ECO:0000313" key="15">
    <source>
        <dbReference type="Proteomes" id="UP000029452"/>
    </source>
</evidence>
<dbReference type="GO" id="GO:0043138">
    <property type="term" value="F:3'-5' DNA helicase activity"/>
    <property type="evidence" value="ECO:0007669"/>
    <property type="project" value="UniProtKB-EC"/>
</dbReference>
<dbReference type="GO" id="GO:0006302">
    <property type="term" value="P:double-strand break repair"/>
    <property type="evidence" value="ECO:0007669"/>
    <property type="project" value="InterPro"/>
</dbReference>
<keyword evidence="6 12" id="KW-0347">Helicase</keyword>
<dbReference type="Gene3D" id="3.40.1440.60">
    <property type="entry name" value="PriA, 3(prime) DNA-binding domain"/>
    <property type="match status" value="1"/>
</dbReference>
<dbReference type="PROSITE" id="PS51192">
    <property type="entry name" value="HELICASE_ATP_BIND_1"/>
    <property type="match status" value="1"/>
</dbReference>
<dbReference type="FunFam" id="3.40.50.300:FF:000489">
    <property type="entry name" value="Primosome assembly protein PriA"/>
    <property type="match status" value="1"/>
</dbReference>
<keyword evidence="7 12" id="KW-0862">Zinc</keyword>
<evidence type="ECO:0000256" key="11">
    <source>
        <dbReference type="ARBA" id="ARBA00048988"/>
    </source>
</evidence>
<feature type="binding site" evidence="12">
    <location>
        <position position="412"/>
    </location>
    <ligand>
        <name>Zn(2+)</name>
        <dbReference type="ChEBI" id="CHEBI:29105"/>
        <label>1</label>
    </ligand>
</feature>
<evidence type="ECO:0000256" key="12">
    <source>
        <dbReference type="HAMAP-Rule" id="MF_00983"/>
    </source>
</evidence>
<dbReference type="GO" id="GO:0006310">
    <property type="term" value="P:DNA recombination"/>
    <property type="evidence" value="ECO:0007669"/>
    <property type="project" value="InterPro"/>
</dbReference>
<evidence type="ECO:0000256" key="3">
    <source>
        <dbReference type="ARBA" id="ARBA00022723"/>
    </source>
</evidence>
<comment type="function">
    <text evidence="12">Initiates the restart of stalled replication forks, which reloads the replicative helicase on sites other than the origin of replication. Recognizes and binds to abandoned replication forks and remodels them to uncover a helicase loading site. Promotes assembly of the primosome at these replication forks.</text>
</comment>
<comment type="catalytic activity">
    <reaction evidence="12">
        <text>Couples ATP hydrolysis with the unwinding of duplex DNA by translocating in the 3'-5' direction.</text>
        <dbReference type="EC" id="5.6.2.4"/>
    </reaction>
</comment>
<evidence type="ECO:0000256" key="9">
    <source>
        <dbReference type="ARBA" id="ARBA00023125"/>
    </source>
</evidence>
<feature type="binding site" evidence="12">
    <location>
        <position position="380"/>
    </location>
    <ligand>
        <name>Zn(2+)</name>
        <dbReference type="ChEBI" id="CHEBI:29105"/>
        <label>2</label>
    </ligand>
</feature>
<dbReference type="SUPFAM" id="SSF52540">
    <property type="entry name" value="P-loop containing nucleoside triphosphate hydrolases"/>
    <property type="match status" value="2"/>
</dbReference>
<dbReference type="InterPro" id="IPR014001">
    <property type="entry name" value="Helicase_ATP-bd"/>
</dbReference>
<dbReference type="Pfam" id="PF17764">
    <property type="entry name" value="PriA_3primeBD"/>
    <property type="match status" value="1"/>
</dbReference>
<evidence type="ECO:0000256" key="6">
    <source>
        <dbReference type="ARBA" id="ARBA00022806"/>
    </source>
</evidence>
<keyword evidence="4 12" id="KW-0547">Nucleotide-binding</keyword>
<keyword evidence="1 12" id="KW-0639">Primosome</keyword>
<dbReference type="InterPro" id="IPR011545">
    <property type="entry name" value="DEAD/DEAH_box_helicase_dom"/>
</dbReference>
<reference evidence="14 15" key="1">
    <citation type="submission" date="2014-06" db="EMBL/GenBank/DDBJ databases">
        <title>Draft genome sequence of iron oxidizing acidophile Leptospirillum ferriphilum DSM14647.</title>
        <authorList>
            <person name="Cardenas J.P."/>
            <person name="Lazcano M."/>
            <person name="Ossandon F.J."/>
            <person name="Corbett M."/>
            <person name="Holmes D.S."/>
            <person name="Watkin E."/>
        </authorList>
    </citation>
    <scope>NUCLEOTIDE SEQUENCE [LARGE SCALE GENOMIC DNA]</scope>
    <source>
        <strain evidence="14 15">DSM 14647</strain>
    </source>
</reference>
<organism evidence="14 15">
    <name type="scientific">Leptospirillum ferriphilum</name>
    <dbReference type="NCBI Taxonomy" id="178606"/>
    <lineage>
        <taxon>Bacteria</taxon>
        <taxon>Pseudomonadati</taxon>
        <taxon>Nitrospirota</taxon>
        <taxon>Nitrospiria</taxon>
        <taxon>Nitrospirales</taxon>
        <taxon>Nitrospiraceae</taxon>
        <taxon>Leptospirillum</taxon>
    </lineage>
</organism>
<feature type="binding site" evidence="12">
    <location>
        <position position="371"/>
    </location>
    <ligand>
        <name>Zn(2+)</name>
        <dbReference type="ChEBI" id="CHEBI:29105"/>
        <label>1</label>
    </ligand>
</feature>
<comment type="caution">
    <text evidence="14">The sequence shown here is derived from an EMBL/GenBank/DDBJ whole genome shotgun (WGS) entry which is preliminary data.</text>
</comment>
<evidence type="ECO:0000256" key="1">
    <source>
        <dbReference type="ARBA" id="ARBA00022515"/>
    </source>
</evidence>
<evidence type="ECO:0000259" key="13">
    <source>
        <dbReference type="PROSITE" id="PS51192"/>
    </source>
</evidence>
<feature type="domain" description="Helicase ATP-binding" evidence="13">
    <location>
        <begin position="146"/>
        <end position="311"/>
    </location>
</feature>
<dbReference type="Proteomes" id="UP000029452">
    <property type="component" value="Unassembled WGS sequence"/>
</dbReference>
<dbReference type="InterPro" id="IPR041222">
    <property type="entry name" value="PriA_3primeBD"/>
</dbReference>
<dbReference type="AlphaFoldDB" id="A0A094WDS7"/>
<evidence type="ECO:0000313" key="14">
    <source>
        <dbReference type="EMBL" id="KGA94660.1"/>
    </source>
</evidence>
<comment type="similarity">
    <text evidence="12">Belongs to the helicase family. PriA subfamily.</text>
</comment>
<protein>
    <recommendedName>
        <fullName evidence="12">Replication restart protein PriA</fullName>
    </recommendedName>
    <alternativeName>
        <fullName evidence="12">ATP-dependent DNA helicase PriA</fullName>
        <ecNumber evidence="12">5.6.2.4</ecNumber>
    </alternativeName>
    <alternativeName>
        <fullName evidence="12">DNA 3'-5' helicase PriA</fullName>
    </alternativeName>
</protein>
<feature type="binding site" evidence="12">
    <location>
        <position position="396"/>
    </location>
    <ligand>
        <name>Zn(2+)</name>
        <dbReference type="ChEBI" id="CHEBI:29105"/>
        <label>2</label>
    </ligand>
</feature>
<evidence type="ECO:0000256" key="7">
    <source>
        <dbReference type="ARBA" id="ARBA00022833"/>
    </source>
</evidence>
<dbReference type="PANTHER" id="PTHR30580:SF0">
    <property type="entry name" value="PRIMOSOMAL PROTEIN N"/>
    <property type="match status" value="1"/>
</dbReference>
<dbReference type="SMART" id="SM00487">
    <property type="entry name" value="DEXDc"/>
    <property type="match status" value="1"/>
</dbReference>
<keyword evidence="10 12" id="KW-0413">Isomerase</keyword>
<dbReference type="GO" id="GO:0016887">
    <property type="term" value="F:ATP hydrolysis activity"/>
    <property type="evidence" value="ECO:0007669"/>
    <property type="project" value="RHEA"/>
</dbReference>
<dbReference type="PANTHER" id="PTHR30580">
    <property type="entry name" value="PRIMOSOMAL PROTEIN N"/>
    <property type="match status" value="1"/>
</dbReference>
<evidence type="ECO:0000256" key="2">
    <source>
        <dbReference type="ARBA" id="ARBA00022705"/>
    </source>
</evidence>
<keyword evidence="2 12" id="KW-0235">DNA replication</keyword>
<name>A0A094WDS7_9BACT</name>
<dbReference type="Pfam" id="PF18074">
    <property type="entry name" value="PriA_C"/>
    <property type="match status" value="1"/>
</dbReference>
<dbReference type="InterPro" id="IPR042115">
    <property type="entry name" value="PriA_3primeBD_sf"/>
</dbReference>
<accession>A0A094WDS7</accession>
<dbReference type="GO" id="GO:0005524">
    <property type="term" value="F:ATP binding"/>
    <property type="evidence" value="ECO:0007669"/>
    <property type="project" value="UniProtKB-UniRule"/>
</dbReference>
<dbReference type="GO" id="GO:0006269">
    <property type="term" value="P:DNA replication, synthesis of primer"/>
    <property type="evidence" value="ECO:0007669"/>
    <property type="project" value="UniProtKB-KW"/>
</dbReference>
<evidence type="ECO:0000256" key="4">
    <source>
        <dbReference type="ARBA" id="ARBA00022741"/>
    </source>
</evidence>
<keyword evidence="8 12" id="KW-0067">ATP-binding</keyword>
<dbReference type="InterPro" id="IPR027417">
    <property type="entry name" value="P-loop_NTPase"/>
</dbReference>
<feature type="binding site" evidence="12">
    <location>
        <position position="399"/>
    </location>
    <ligand>
        <name>Zn(2+)</name>
        <dbReference type="ChEBI" id="CHEBI:29105"/>
        <label>2</label>
    </ligand>
</feature>
<dbReference type="EMBL" id="JPGK01000002">
    <property type="protein sequence ID" value="KGA94660.1"/>
    <property type="molecule type" value="Genomic_DNA"/>
</dbReference>
<keyword evidence="5 12" id="KW-0378">Hydrolase</keyword>
<dbReference type="HAMAP" id="MF_00983">
    <property type="entry name" value="PriA"/>
    <property type="match status" value="1"/>
</dbReference>
<dbReference type="InterPro" id="IPR005259">
    <property type="entry name" value="PriA"/>
</dbReference>
<dbReference type="InterPro" id="IPR041236">
    <property type="entry name" value="PriA_C"/>
</dbReference>
<feature type="binding site" evidence="12">
    <location>
        <position position="409"/>
    </location>
    <ligand>
        <name>Zn(2+)</name>
        <dbReference type="ChEBI" id="CHEBI:29105"/>
        <label>1</label>
    </ligand>
</feature>
<keyword evidence="9 12" id="KW-0238">DNA-binding</keyword>
<feature type="binding site" evidence="12">
    <location>
        <position position="377"/>
    </location>
    <ligand>
        <name>Zn(2+)</name>
        <dbReference type="ChEBI" id="CHEBI:29105"/>
        <label>2</label>
    </ligand>
</feature>
<dbReference type="OrthoDB" id="9759544at2"/>
<dbReference type="PATRIC" id="fig|178606.4.peg.626"/>
<dbReference type="Pfam" id="PF00270">
    <property type="entry name" value="DEAD"/>
    <property type="match status" value="1"/>
</dbReference>
<proteinExistence type="inferred from homology"/>
<evidence type="ECO:0000256" key="5">
    <source>
        <dbReference type="ARBA" id="ARBA00022801"/>
    </source>
</evidence>
<evidence type="ECO:0000256" key="10">
    <source>
        <dbReference type="ARBA" id="ARBA00023235"/>
    </source>
</evidence>
<dbReference type="GO" id="GO:0008270">
    <property type="term" value="F:zinc ion binding"/>
    <property type="evidence" value="ECO:0007669"/>
    <property type="project" value="UniProtKB-UniRule"/>
</dbReference>
<comment type="cofactor">
    <cofactor evidence="12">
        <name>Zn(2+)</name>
        <dbReference type="ChEBI" id="CHEBI:29105"/>
    </cofactor>
    <text evidence="12">Binds 2 zinc ions per subunit.</text>
</comment>
<keyword evidence="3 12" id="KW-0479">Metal-binding</keyword>
<dbReference type="GO" id="GO:0003677">
    <property type="term" value="F:DNA binding"/>
    <property type="evidence" value="ECO:0007669"/>
    <property type="project" value="UniProtKB-UniRule"/>
</dbReference>
<dbReference type="GO" id="GO:1990077">
    <property type="term" value="C:primosome complex"/>
    <property type="evidence" value="ECO:0007669"/>
    <property type="project" value="UniProtKB-UniRule"/>
</dbReference>
<evidence type="ECO:0000256" key="8">
    <source>
        <dbReference type="ARBA" id="ARBA00022840"/>
    </source>
</evidence>
<comment type="subunit">
    <text evidence="12">Component of the replication restart primosome.</text>
</comment>
<dbReference type="GO" id="GO:0006270">
    <property type="term" value="P:DNA replication initiation"/>
    <property type="evidence" value="ECO:0007669"/>
    <property type="project" value="TreeGrafter"/>
</dbReference>
<dbReference type="NCBIfam" id="TIGR00595">
    <property type="entry name" value="priA"/>
    <property type="match status" value="1"/>
</dbReference>
<dbReference type="EC" id="5.6.2.4" evidence="12"/>
<dbReference type="Gene3D" id="3.40.50.300">
    <property type="entry name" value="P-loop containing nucleotide triphosphate hydrolases"/>
    <property type="match status" value="2"/>
</dbReference>
<gene>
    <name evidence="12" type="primary">priA</name>
    <name evidence="14" type="ORF">LptCag_2090</name>
</gene>
<feature type="binding site" evidence="12">
    <location>
        <position position="368"/>
    </location>
    <ligand>
        <name>Zn(2+)</name>
        <dbReference type="ChEBI" id="CHEBI:29105"/>
        <label>1</label>
    </ligand>
</feature>